<accession>A0A4V3AS19</accession>
<dbReference type="InterPro" id="IPR015915">
    <property type="entry name" value="Kelch-typ_b-propeller"/>
</dbReference>
<protein>
    <recommendedName>
        <fullName evidence="4">IPT/TIG domain-containing protein</fullName>
    </recommendedName>
</protein>
<dbReference type="EMBL" id="SMUW01000026">
    <property type="protein sequence ID" value="TDK48827.1"/>
    <property type="molecule type" value="Genomic_DNA"/>
</dbReference>
<dbReference type="RefSeq" id="WP_133389815.1">
    <property type="nucleotide sequence ID" value="NZ_SMUW01000026.1"/>
</dbReference>
<feature type="signal peptide" evidence="1">
    <location>
        <begin position="1"/>
        <end position="23"/>
    </location>
</feature>
<name>A0A4V3AS19_9BACT</name>
<dbReference type="SUPFAM" id="SSF117281">
    <property type="entry name" value="Kelch motif"/>
    <property type="match status" value="1"/>
</dbReference>
<organism evidence="2 3">
    <name type="scientific">Algoriphagus formosus</name>
    <dbReference type="NCBI Taxonomy" id="2007308"/>
    <lineage>
        <taxon>Bacteria</taxon>
        <taxon>Pseudomonadati</taxon>
        <taxon>Bacteroidota</taxon>
        <taxon>Cytophagia</taxon>
        <taxon>Cytophagales</taxon>
        <taxon>Cyclobacteriaceae</taxon>
        <taxon>Algoriphagus</taxon>
    </lineage>
</organism>
<evidence type="ECO:0000313" key="3">
    <source>
        <dbReference type="Proteomes" id="UP000295438"/>
    </source>
</evidence>
<dbReference type="AlphaFoldDB" id="A0A4V3AS19"/>
<comment type="caution">
    <text evidence="2">The sequence shown here is derived from an EMBL/GenBank/DDBJ whole genome shotgun (WGS) entry which is preliminary data.</text>
</comment>
<keyword evidence="1" id="KW-0732">Signal</keyword>
<dbReference type="Gene3D" id="2.120.10.80">
    <property type="entry name" value="Kelch-type beta propeller"/>
    <property type="match status" value="1"/>
</dbReference>
<proteinExistence type="predicted"/>
<gene>
    <name evidence="2" type="ORF">E1898_03370</name>
</gene>
<feature type="chain" id="PRO_5020185165" description="IPT/TIG domain-containing protein" evidence="1">
    <location>
        <begin position="24"/>
        <end position="690"/>
    </location>
</feature>
<dbReference type="Proteomes" id="UP000295438">
    <property type="component" value="Unassembled WGS sequence"/>
</dbReference>
<sequence>MKSLRISLISAMAFILVASCSEEQVVPRTNPQVKMSAVENEASLGVKFSASVQDFGSDQIIEHGFIYAQTTNFEYGETEGPKIGGGEQIAFSGAPSESFSEIAKAGLQGGKRYAVRAYLKTAEYTVYSSPLSFTSQTTSGFQFERLQYAEPLYFGDTVTVFGKNLSNQISNYAVSVNGQAVTVFDLQKESFRFLLPSMLSFNAPYQSSSYLEFSFDIAGKSLGIIEEVKFREPEFSINPVPQNYGPRLEIKGKYMRSDASYVIARLANGEERTLDAVYTDSVIFFQSKVAFESLNPKLSVVVRGKTYDLENAVRLNPTELEPDQSIRVKLGNTISLKGVNFNSEIPEANEIILDEGGLYFQPISVTNDTYSFQLNYKEHPYGRQIRVRSKVAGKVSNNSAEVFLTDPGIPIMSYSGVQLTYGESSIVTVGDFVYQRDGRRVFRIDLKNRKVTQLFTLPVTGYDKFVYYYLLTDGQKLYLYDDYYSYGNEGGVLTVIDPNTGDKQVFPSMPFLIEQPEAMYAQDGAFYIEGGFVRGEFDITYSKNRYKLDLSTQEWVQLPGEFKGYREVSKPYSIFDFQGKKYAFSNEIVSNQERLVLKSFNPSTESWITEKTYLENYQVLRFPSVAVGDYVFPQFSQNHDLRIRWGTDSFEKWDRGVGQFNFLEGFTFGFNGMFYQIGIQLIWEFDQSYF</sequence>
<evidence type="ECO:0000256" key="1">
    <source>
        <dbReference type="SAM" id="SignalP"/>
    </source>
</evidence>
<dbReference type="PROSITE" id="PS51257">
    <property type="entry name" value="PROKAR_LIPOPROTEIN"/>
    <property type="match status" value="1"/>
</dbReference>
<evidence type="ECO:0000313" key="2">
    <source>
        <dbReference type="EMBL" id="TDK48827.1"/>
    </source>
</evidence>
<keyword evidence="3" id="KW-1185">Reference proteome</keyword>
<evidence type="ECO:0008006" key="4">
    <source>
        <dbReference type="Google" id="ProtNLM"/>
    </source>
</evidence>
<reference evidence="2 3" key="1">
    <citation type="submission" date="2019-03" db="EMBL/GenBank/DDBJ databases">
        <title>Algoriphagus aquimaris sp. nov., isolated form marine sediment in Pohang, Korea.</title>
        <authorList>
            <person name="Kim J."/>
            <person name="Yoon S.-H."/>
            <person name="Lee S.-S."/>
        </authorList>
    </citation>
    <scope>NUCLEOTIDE SEQUENCE [LARGE SCALE GENOMIC DNA]</scope>
    <source>
        <strain evidence="2 3">F21</strain>
    </source>
</reference>